<evidence type="ECO:0000313" key="1">
    <source>
        <dbReference type="EMBL" id="WGL95960.1"/>
    </source>
</evidence>
<gene>
    <name evidence="1" type="ORF">QE207_05080</name>
</gene>
<evidence type="ECO:0000313" key="2">
    <source>
        <dbReference type="Proteomes" id="UP001177597"/>
    </source>
</evidence>
<dbReference type="EMBL" id="CP123498">
    <property type="protein sequence ID" value="WGL95960.1"/>
    <property type="molecule type" value="Genomic_DNA"/>
</dbReference>
<proteinExistence type="predicted"/>
<name>A0AA95GEY5_9GAMM</name>
<dbReference type="RefSeq" id="WP_280629665.1">
    <property type="nucleotide sequence ID" value="NZ_CP123498.1"/>
</dbReference>
<sequence>MKLIEIYEKETKQVNYFGIELTVDADVNFLATDDEGFVYGYFHKPIIDSTEGIWITKENDHFDHYVAKVDLGDKDWKDTLVEV</sequence>
<dbReference type="AlphaFoldDB" id="A0AA95GEY5"/>
<reference evidence="1" key="1">
    <citation type="submission" date="2023-04" db="EMBL/GenBank/DDBJ databases">
        <title>Genome dynamics across the evolutionary transition to endosymbiosis.</title>
        <authorList>
            <person name="Siozios S."/>
            <person name="Nadal-Jimenez P."/>
            <person name="Azagi T."/>
            <person name="Sprong H."/>
            <person name="Frost C.L."/>
            <person name="Parratt S.R."/>
            <person name="Taylor G."/>
            <person name="Brettell L."/>
            <person name="Lew K.C."/>
            <person name="Croft L."/>
            <person name="King K.C."/>
            <person name="Brockhurst M.A."/>
            <person name="Hypsa V."/>
            <person name="Novakova E."/>
            <person name="Darby A.C."/>
            <person name="Hurst G.D.D."/>
        </authorList>
    </citation>
    <scope>NUCLEOTIDE SEQUENCE</scope>
    <source>
        <strain evidence="1">AIh</strain>
    </source>
</reference>
<protein>
    <submittedName>
        <fullName evidence="1">Uncharacterized protein</fullName>
    </submittedName>
</protein>
<dbReference type="Proteomes" id="UP001177597">
    <property type="component" value="Chromosome"/>
</dbReference>
<organism evidence="1 2">
    <name type="scientific">Arsenophonus nasoniae</name>
    <name type="common">son-killer infecting Nasonia vitripennis</name>
    <dbReference type="NCBI Taxonomy" id="638"/>
    <lineage>
        <taxon>Bacteria</taxon>
        <taxon>Pseudomonadati</taxon>
        <taxon>Pseudomonadota</taxon>
        <taxon>Gammaproteobacteria</taxon>
        <taxon>Enterobacterales</taxon>
        <taxon>Morganellaceae</taxon>
        <taxon>Arsenophonus</taxon>
    </lineage>
</organism>
<accession>A0AA95GEY5</accession>